<reference evidence="1" key="1">
    <citation type="submission" date="2020-04" db="EMBL/GenBank/DDBJ databases">
        <title>Deep metagenomics examines the oral microbiome during advanced dental caries in children, revealing novel taxa and co-occurrences with host molecules.</title>
        <authorList>
            <person name="Baker J.L."/>
            <person name="Morton J.T."/>
            <person name="Dinis M."/>
            <person name="Alvarez R."/>
            <person name="Tran N.C."/>
            <person name="Knight R."/>
            <person name="Edlund A."/>
        </authorList>
    </citation>
    <scope>NUCLEOTIDE SEQUENCE</scope>
    <source>
        <strain evidence="1">JCVI_23_bin.16</strain>
    </source>
</reference>
<evidence type="ECO:0000313" key="1">
    <source>
        <dbReference type="EMBL" id="MBF0934106.1"/>
    </source>
</evidence>
<proteinExistence type="predicted"/>
<accession>A0A929MMG1</accession>
<name>A0A929MMG1_ABIDE</name>
<gene>
    <name evidence="1" type="ORF">HXK00_00500</name>
</gene>
<dbReference type="EMBL" id="JABZFV010000001">
    <property type="protein sequence ID" value="MBF0934106.1"/>
    <property type="molecule type" value="Genomic_DNA"/>
</dbReference>
<dbReference type="AlphaFoldDB" id="A0A929MMG1"/>
<sequence>MSFLQLICGGRAYEAKVMAYDSTIDGEFVSAQTKMGKQHFPFKTEHTDINFSLIMRNHAELQWFAEFVRRHHMIALGNDAQTMRLNWPERGIDNWSGFVKSIQTGEQMGITAPRVVISFILIDSLTSRRTWTASSGGDFSEIYEGYDGSLPFLSPGSQQTYDGNKIYTNRVHEGFVLPAAATNLPGTSNLPNGTRRN</sequence>
<comment type="caution">
    <text evidence="1">The sequence shown here is derived from an EMBL/GenBank/DDBJ whole genome shotgun (WGS) entry which is preliminary data.</text>
</comment>
<dbReference type="Proteomes" id="UP000757900">
    <property type="component" value="Unassembled WGS sequence"/>
</dbReference>
<organism evidence="1 2">
    <name type="scientific">Abiotrophia defectiva</name>
    <name type="common">Streptococcus defectivus</name>
    <dbReference type="NCBI Taxonomy" id="46125"/>
    <lineage>
        <taxon>Bacteria</taxon>
        <taxon>Bacillati</taxon>
        <taxon>Bacillota</taxon>
        <taxon>Bacilli</taxon>
        <taxon>Lactobacillales</taxon>
        <taxon>Aerococcaceae</taxon>
        <taxon>Abiotrophia</taxon>
    </lineage>
</organism>
<protein>
    <submittedName>
        <fullName evidence="1">Uncharacterized protein</fullName>
    </submittedName>
</protein>
<evidence type="ECO:0000313" key="2">
    <source>
        <dbReference type="Proteomes" id="UP000757900"/>
    </source>
</evidence>